<name>A0A9D3Y2V0_DREPO</name>
<proteinExistence type="predicted"/>
<dbReference type="Proteomes" id="UP000828390">
    <property type="component" value="Unassembled WGS sequence"/>
</dbReference>
<reference evidence="1" key="1">
    <citation type="journal article" date="2019" name="bioRxiv">
        <title>The Genome of the Zebra Mussel, Dreissena polymorpha: A Resource for Invasive Species Research.</title>
        <authorList>
            <person name="McCartney M.A."/>
            <person name="Auch B."/>
            <person name="Kono T."/>
            <person name="Mallez S."/>
            <person name="Zhang Y."/>
            <person name="Obille A."/>
            <person name="Becker A."/>
            <person name="Abrahante J.E."/>
            <person name="Garbe J."/>
            <person name="Badalamenti J.P."/>
            <person name="Herman A."/>
            <person name="Mangelson H."/>
            <person name="Liachko I."/>
            <person name="Sullivan S."/>
            <person name="Sone E.D."/>
            <person name="Koren S."/>
            <person name="Silverstein K.A.T."/>
            <person name="Beckman K.B."/>
            <person name="Gohl D.M."/>
        </authorList>
    </citation>
    <scope>NUCLEOTIDE SEQUENCE</scope>
    <source>
        <strain evidence="1">Duluth1</strain>
        <tissue evidence="1">Whole animal</tissue>
    </source>
</reference>
<protein>
    <submittedName>
        <fullName evidence="1">Uncharacterized protein</fullName>
    </submittedName>
</protein>
<organism evidence="1 2">
    <name type="scientific">Dreissena polymorpha</name>
    <name type="common">Zebra mussel</name>
    <name type="synonym">Mytilus polymorpha</name>
    <dbReference type="NCBI Taxonomy" id="45954"/>
    <lineage>
        <taxon>Eukaryota</taxon>
        <taxon>Metazoa</taxon>
        <taxon>Spiralia</taxon>
        <taxon>Lophotrochozoa</taxon>
        <taxon>Mollusca</taxon>
        <taxon>Bivalvia</taxon>
        <taxon>Autobranchia</taxon>
        <taxon>Heteroconchia</taxon>
        <taxon>Euheterodonta</taxon>
        <taxon>Imparidentia</taxon>
        <taxon>Neoheterodontei</taxon>
        <taxon>Myida</taxon>
        <taxon>Dreissenoidea</taxon>
        <taxon>Dreissenidae</taxon>
        <taxon>Dreissena</taxon>
    </lineage>
</organism>
<evidence type="ECO:0000313" key="2">
    <source>
        <dbReference type="Proteomes" id="UP000828390"/>
    </source>
</evidence>
<gene>
    <name evidence="1" type="ORF">DPMN_191215</name>
</gene>
<keyword evidence="2" id="KW-1185">Reference proteome</keyword>
<reference evidence="1" key="2">
    <citation type="submission" date="2020-11" db="EMBL/GenBank/DDBJ databases">
        <authorList>
            <person name="McCartney M.A."/>
            <person name="Auch B."/>
            <person name="Kono T."/>
            <person name="Mallez S."/>
            <person name="Becker A."/>
            <person name="Gohl D.M."/>
            <person name="Silverstein K.A.T."/>
            <person name="Koren S."/>
            <person name="Bechman K.B."/>
            <person name="Herman A."/>
            <person name="Abrahante J.E."/>
            <person name="Garbe J."/>
        </authorList>
    </citation>
    <scope>NUCLEOTIDE SEQUENCE</scope>
    <source>
        <strain evidence="1">Duluth1</strain>
        <tissue evidence="1">Whole animal</tissue>
    </source>
</reference>
<evidence type="ECO:0000313" key="1">
    <source>
        <dbReference type="EMBL" id="KAH3690918.1"/>
    </source>
</evidence>
<accession>A0A9D3Y2V0</accession>
<sequence length="57" mass="6563">MGRLGRSGFRVRCMAKAPSLLRKGHWGPRDSQYTSSGATGRLRRDDYDIRRDDTFCE</sequence>
<comment type="caution">
    <text evidence="1">The sequence shown here is derived from an EMBL/GenBank/DDBJ whole genome shotgun (WGS) entry which is preliminary data.</text>
</comment>
<dbReference type="AlphaFoldDB" id="A0A9D3Y2V0"/>
<dbReference type="EMBL" id="JAIWYP010000050">
    <property type="protein sequence ID" value="KAH3690918.1"/>
    <property type="molecule type" value="Genomic_DNA"/>
</dbReference>